<feature type="transmembrane region" description="Helical" evidence="9">
    <location>
        <begin position="288"/>
        <end position="308"/>
    </location>
</feature>
<keyword evidence="3" id="KW-0997">Cell inner membrane</keyword>
<evidence type="ECO:0000256" key="7">
    <source>
        <dbReference type="ARBA" id="ARBA00022989"/>
    </source>
</evidence>
<dbReference type="Proteomes" id="UP000060277">
    <property type="component" value="Chromosome"/>
</dbReference>
<evidence type="ECO:0000313" key="13">
    <source>
        <dbReference type="EMBL" id="ALS59747.1"/>
    </source>
</evidence>
<keyword evidence="4 9" id="KW-0812">Transmembrane</keyword>
<dbReference type="PROSITE" id="PS00211">
    <property type="entry name" value="ABC_TRANSPORTER_1"/>
    <property type="match status" value="1"/>
</dbReference>
<dbReference type="InterPro" id="IPR003593">
    <property type="entry name" value="AAA+_ATPase"/>
</dbReference>
<proteinExistence type="predicted"/>
<evidence type="ECO:0000259" key="11">
    <source>
        <dbReference type="PROSITE" id="PS50929"/>
    </source>
</evidence>
<organism evidence="13 14">
    <name type="scientific">Pandoraea norimbergensis</name>
    <dbReference type="NCBI Taxonomy" id="93219"/>
    <lineage>
        <taxon>Bacteria</taxon>
        <taxon>Pseudomonadati</taxon>
        <taxon>Pseudomonadota</taxon>
        <taxon>Betaproteobacteria</taxon>
        <taxon>Burkholderiales</taxon>
        <taxon>Burkholderiaceae</taxon>
        <taxon>Pandoraea</taxon>
    </lineage>
</organism>
<dbReference type="InterPro" id="IPR010132">
    <property type="entry name" value="ATPase_T1SS_HlyB"/>
</dbReference>
<comment type="subcellular location">
    <subcellularLocation>
        <location evidence="1">Cell membrane</location>
        <topology evidence="1">Multi-pass membrane protein</topology>
    </subcellularLocation>
</comment>
<feature type="transmembrane region" description="Helical" evidence="9">
    <location>
        <begin position="150"/>
        <end position="172"/>
    </location>
</feature>
<evidence type="ECO:0000256" key="4">
    <source>
        <dbReference type="ARBA" id="ARBA00022692"/>
    </source>
</evidence>
<dbReference type="PANTHER" id="PTHR24221">
    <property type="entry name" value="ATP-BINDING CASSETTE SUB-FAMILY B"/>
    <property type="match status" value="1"/>
</dbReference>
<dbReference type="SUPFAM" id="SSF90123">
    <property type="entry name" value="ABC transporter transmembrane region"/>
    <property type="match status" value="1"/>
</dbReference>
<sequence>MAARDSAVESVVILLSFFRLPANAAQLHRELAGDHIDAAQLVRLLRRLGLKSQQVRVLPARLDKTPLPAIAVMRDGTFMLLGKIAEGLAVVQDSRSGQVHALPLAEFEAQSTGDLVLATRRAAPLGAGGKFDIAWFLPAFMKYRRLIGEVLLISLFLQLFALISPLFFQVVMDKVLVHQSMSTLKVLVIGLVTVSMFEVVMGGLRTYVFSHTANRIDVELGAKLFRHLLALPIAYFQSRRTGETVARIRELDSIREFITSSALTLVMDLLFTVVFLAIMAFYSPWLTMIVLISLPCYALIAVFVTPVLRARVEEKFRRGAESQSFLVESVSGIETLKSMSVQPQTQSRWETLLAAYVRASFRTANLGNIAGQMVQLVSKLCSATLLYLGAMKVIGGELTVGQLVAFNMFANHVTAPVLRLSQLWNDFQQARISVDRLGDILNSPTEPGYNPGRAMMASIQGDVTFEGVAFRYRPDKPEVLHGVTLAIRAGQTVGIVGPSGSGKSTLTKLVQRLYVPSAGRVVIDGVDLAMVDTHWLRTQIGVVLQENLLFNRSVRENIAMADPAMPMERVIDAAKLAGAHEFILGMSHGYDTSIEERGVNLSGGQRQRIAIARALVTNPRILILDEATSALDYESESIIQQNMRAICAGRTVLIIAHRLSTVRSADRIITIESGAVVEDGTHDELVARGGRYARLCSIQAGEITS</sequence>
<feature type="domain" description="Peptidase C39" evidence="12">
    <location>
        <begin position="1"/>
        <end position="118"/>
    </location>
</feature>
<gene>
    <name evidence="13" type="ORF">AT302_08270</name>
</gene>
<feature type="transmembrane region" description="Helical" evidence="9">
    <location>
        <begin position="257"/>
        <end position="282"/>
    </location>
</feature>
<dbReference type="Gene3D" id="1.20.1560.10">
    <property type="entry name" value="ABC transporter type 1, transmembrane domain"/>
    <property type="match status" value="1"/>
</dbReference>
<evidence type="ECO:0000259" key="10">
    <source>
        <dbReference type="PROSITE" id="PS50893"/>
    </source>
</evidence>
<evidence type="ECO:0000256" key="2">
    <source>
        <dbReference type="ARBA" id="ARBA00022475"/>
    </source>
</evidence>
<dbReference type="PROSITE" id="PS50990">
    <property type="entry name" value="PEPTIDASE_C39"/>
    <property type="match status" value="1"/>
</dbReference>
<keyword evidence="8 9" id="KW-0472">Membrane</keyword>
<evidence type="ECO:0000259" key="12">
    <source>
        <dbReference type="PROSITE" id="PS50990"/>
    </source>
</evidence>
<dbReference type="Pfam" id="PF00664">
    <property type="entry name" value="ABC_membrane"/>
    <property type="match status" value="1"/>
</dbReference>
<name>A0ABM5WIK2_9BURK</name>
<keyword evidence="14" id="KW-1185">Reference proteome</keyword>
<keyword evidence="6" id="KW-0067">ATP-binding</keyword>
<dbReference type="CDD" id="cd18588">
    <property type="entry name" value="ABC_6TM_CyaB_HlyB_like"/>
    <property type="match status" value="1"/>
</dbReference>
<dbReference type="InterPro" id="IPR027417">
    <property type="entry name" value="P-loop_NTPase"/>
</dbReference>
<dbReference type="InterPro" id="IPR017871">
    <property type="entry name" value="ABC_transporter-like_CS"/>
</dbReference>
<accession>A0ABM5WIK2</accession>
<reference evidence="14" key="1">
    <citation type="submission" date="2015-12" db="EMBL/GenBank/DDBJ databases">
        <title>Complete genome sequence of Pandoraea norimbergensis DSM 11628.</title>
        <authorList>
            <person name="Ee R."/>
            <person name="Lim Y.-L."/>
            <person name="Yong D."/>
            <person name="Yin W.-F."/>
            <person name="Chan K.-G."/>
        </authorList>
    </citation>
    <scope>NUCLEOTIDE SEQUENCE [LARGE SCALE GENOMIC DNA]</scope>
    <source>
        <strain evidence="14">DSM 11628</strain>
    </source>
</reference>
<evidence type="ECO:0000256" key="1">
    <source>
        <dbReference type="ARBA" id="ARBA00004651"/>
    </source>
</evidence>
<evidence type="ECO:0000256" key="9">
    <source>
        <dbReference type="SAM" id="Phobius"/>
    </source>
</evidence>
<keyword evidence="5" id="KW-0547">Nucleotide-binding</keyword>
<dbReference type="PROSITE" id="PS50929">
    <property type="entry name" value="ABC_TM1F"/>
    <property type="match status" value="1"/>
</dbReference>
<dbReference type="Pfam" id="PF00005">
    <property type="entry name" value="ABC_tran"/>
    <property type="match status" value="1"/>
</dbReference>
<evidence type="ECO:0000313" key="14">
    <source>
        <dbReference type="Proteomes" id="UP000060277"/>
    </source>
</evidence>
<protein>
    <submittedName>
        <fullName evidence="13">Peptidase C39</fullName>
    </submittedName>
</protein>
<dbReference type="InterPro" id="IPR011527">
    <property type="entry name" value="ABC1_TM_dom"/>
</dbReference>
<dbReference type="Pfam" id="PF03412">
    <property type="entry name" value="Peptidase_C39"/>
    <property type="match status" value="1"/>
</dbReference>
<dbReference type="InterPro" id="IPR036640">
    <property type="entry name" value="ABC1_TM_sf"/>
</dbReference>
<evidence type="ECO:0000256" key="8">
    <source>
        <dbReference type="ARBA" id="ARBA00023136"/>
    </source>
</evidence>
<dbReference type="Gene3D" id="3.90.70.10">
    <property type="entry name" value="Cysteine proteinases"/>
    <property type="match status" value="1"/>
</dbReference>
<dbReference type="Gene3D" id="3.40.50.300">
    <property type="entry name" value="P-loop containing nucleotide triphosphate hydrolases"/>
    <property type="match status" value="1"/>
</dbReference>
<keyword evidence="7 9" id="KW-1133">Transmembrane helix</keyword>
<evidence type="ECO:0000256" key="5">
    <source>
        <dbReference type="ARBA" id="ARBA00022741"/>
    </source>
</evidence>
<feature type="transmembrane region" description="Helical" evidence="9">
    <location>
        <begin position="184"/>
        <end position="204"/>
    </location>
</feature>
<dbReference type="NCBIfam" id="TIGR01846">
    <property type="entry name" value="type_I_sec_HlyB"/>
    <property type="match status" value="1"/>
</dbReference>
<dbReference type="InterPro" id="IPR039421">
    <property type="entry name" value="Type_1_exporter"/>
</dbReference>
<feature type="domain" description="ABC transmembrane type-1" evidence="11">
    <location>
        <begin position="150"/>
        <end position="429"/>
    </location>
</feature>
<dbReference type="SUPFAM" id="SSF52540">
    <property type="entry name" value="P-loop containing nucleoside triphosphate hydrolases"/>
    <property type="match status" value="1"/>
</dbReference>
<feature type="domain" description="ABC transporter" evidence="10">
    <location>
        <begin position="463"/>
        <end position="698"/>
    </location>
</feature>
<dbReference type="PANTHER" id="PTHR24221:SF647">
    <property type="entry name" value="BLL6336 PROTEIN"/>
    <property type="match status" value="1"/>
</dbReference>
<dbReference type="PROSITE" id="PS50893">
    <property type="entry name" value="ABC_TRANSPORTER_2"/>
    <property type="match status" value="1"/>
</dbReference>
<keyword evidence="2" id="KW-1003">Cell membrane</keyword>
<dbReference type="SMART" id="SM00382">
    <property type="entry name" value="AAA"/>
    <property type="match status" value="1"/>
</dbReference>
<dbReference type="InterPro" id="IPR005074">
    <property type="entry name" value="Peptidase_C39"/>
</dbReference>
<evidence type="ECO:0000256" key="6">
    <source>
        <dbReference type="ARBA" id="ARBA00022840"/>
    </source>
</evidence>
<dbReference type="EMBL" id="CP013480">
    <property type="protein sequence ID" value="ALS59747.1"/>
    <property type="molecule type" value="Genomic_DNA"/>
</dbReference>
<evidence type="ECO:0000256" key="3">
    <source>
        <dbReference type="ARBA" id="ARBA00022519"/>
    </source>
</evidence>
<dbReference type="InterPro" id="IPR003439">
    <property type="entry name" value="ABC_transporter-like_ATP-bd"/>
</dbReference>